<reference evidence="1" key="1">
    <citation type="journal article" date="2011" name="PLoS Biol.">
        <title>Gene gain and loss during evolution of obligate parasitism in the white rust pathogen of Arabidopsis thaliana.</title>
        <authorList>
            <person name="Kemen E."/>
            <person name="Gardiner A."/>
            <person name="Schultz-Larsen T."/>
            <person name="Kemen A.C."/>
            <person name="Balmuth A.L."/>
            <person name="Robert-Seilaniantz A."/>
            <person name="Bailey K."/>
            <person name="Holub E."/>
            <person name="Studholme D.J."/>
            <person name="Maclean D."/>
            <person name="Jones J.D."/>
        </authorList>
    </citation>
    <scope>NUCLEOTIDE SEQUENCE</scope>
</reference>
<accession>F0WL50</accession>
<evidence type="ECO:0000313" key="1">
    <source>
        <dbReference type="EMBL" id="CCA22010.1"/>
    </source>
</evidence>
<proteinExistence type="predicted"/>
<reference evidence="1" key="2">
    <citation type="submission" date="2011-02" db="EMBL/GenBank/DDBJ databases">
        <authorList>
            <person name="MacLean D."/>
        </authorList>
    </citation>
    <scope>NUCLEOTIDE SEQUENCE</scope>
</reference>
<dbReference type="EMBL" id="FR824185">
    <property type="protein sequence ID" value="CCA22010.1"/>
    <property type="molecule type" value="Genomic_DNA"/>
</dbReference>
<sequence>MHWTVQMISRTILSRRTFFRAIALDPLVQRRRKLTSEIMSTSRSAAWYAIESAVRYFNRPGREHVSNVGSNTIWKVLYSTSIAHKNVWISRWRH</sequence>
<dbReference type="HOGENOM" id="CLU_2390577_0_0_1"/>
<organism evidence="1">
    <name type="scientific">Albugo laibachii Nc14</name>
    <dbReference type="NCBI Taxonomy" id="890382"/>
    <lineage>
        <taxon>Eukaryota</taxon>
        <taxon>Sar</taxon>
        <taxon>Stramenopiles</taxon>
        <taxon>Oomycota</taxon>
        <taxon>Peronosporomycetes</taxon>
        <taxon>Albuginales</taxon>
        <taxon>Albuginaceae</taxon>
        <taxon>Albugo</taxon>
    </lineage>
</organism>
<dbReference type="AlphaFoldDB" id="F0WL50"/>
<gene>
    <name evidence="1" type="primary">AlNc14C140G7237</name>
    <name evidence="1" type="ORF">ALNC14_081530</name>
</gene>
<name>F0WL50_9STRA</name>
<protein>
    <submittedName>
        <fullName evidence="1">AlNc14C140G7237 protein</fullName>
    </submittedName>
</protein>